<feature type="compositionally biased region" description="Polar residues" evidence="1">
    <location>
        <begin position="81"/>
        <end position="90"/>
    </location>
</feature>
<feature type="region of interest" description="Disordered" evidence="1">
    <location>
        <begin position="456"/>
        <end position="691"/>
    </location>
</feature>
<feature type="compositionally biased region" description="Polar residues" evidence="1">
    <location>
        <begin position="521"/>
        <end position="538"/>
    </location>
</feature>
<feature type="compositionally biased region" description="Basic residues" evidence="1">
    <location>
        <begin position="1017"/>
        <end position="1028"/>
    </location>
</feature>
<feature type="compositionally biased region" description="Low complexity" evidence="1">
    <location>
        <begin position="183"/>
        <end position="200"/>
    </location>
</feature>
<feature type="region of interest" description="Disordered" evidence="1">
    <location>
        <begin position="182"/>
        <end position="209"/>
    </location>
</feature>
<comment type="caution">
    <text evidence="2">The sequence shown here is derived from an EMBL/GenBank/DDBJ whole genome shotgun (WGS) entry which is preliminary data.</text>
</comment>
<proteinExistence type="predicted"/>
<gene>
    <name evidence="2" type="ORF">A9F13_04g02409</name>
</gene>
<feature type="region of interest" description="Disordered" evidence="1">
    <location>
        <begin position="52"/>
        <end position="141"/>
    </location>
</feature>
<feature type="compositionally biased region" description="Polar residues" evidence="1">
    <location>
        <begin position="678"/>
        <end position="687"/>
    </location>
</feature>
<sequence length="1044" mass="115670">MGLFNRRPKNDYHGFAKYTDEYHRHVPPIQQSATTRAQSLASASQAAAAALQLHSQPSPQRQTGTTRRTASFSNHDRSHSMRSYTYNPKASYQAGPSGPRSASLRASSYHAPSLSRAGAQSAVKRQSNHYDQPERNEDGSVVVTTRTTKVVDSFGRTTSITKETVRRLADGSNIIETKTTNISRPTSRNSSLSSSVRAGSFHGHQGAGYNLDKIDEDLQDFDYTYLDSPPQLNESSGVSRSDVQKSDMQRREYSPDIQREDEQYLQEQRNALLERNGSITSAGSPKRLRSILKNSQGKVWPEDMDDRTSDVHSDQYGAGKRHEVTSPNMRAGQLSNASGNSIKFRETVETISYSPEGHNTEVLQKEKLIKEEKEKQQNVDLYVRALQVATERVYGKADHKLETPPDSPIPDAHVASKQVGALAAKKIKKDHKREDVELGGVNRNYIYENHHRDFSLHSLRGKEQESSTTRKKRAKQEMKMRKEEEKREAELLKAAQKEKKKQEKASKKKKTLDLFGRSKRNSSVSDSFMSGQSITTGEPQKEDGLERQKNGEAQQEREIHSANNDSVEPQNNVVQAETNFTAEDQLNDGLDSHPSTSDHFVDVPEAIEEDEEERTRVRLSVMKEPSRAAPPEPETSKKETLRKIPPADSEIISEDSRIPQVHIGPAPEISEKDDAQGTIATTGQDVTTNDEDDIIAETNADSGIGSENIGTEAVTETLAEPSIIKHDVNIDAAAKPPVESLTSSTIEPISENEVPTLVSSANGIPQVITESSLHETKEDVFHSPKLEVSSGEIFNDAKYNDDVDNFVDVSQREQDSQAAKGTKESHREAAVIVPISDSSSDLATGKPQILHFGRDTEASPGLEEVNGMEPSQEEEERIPEKDIPVDVPSEAESFATVEPTPEVTPSNVNSTQNNEESVPAASTIVPSMPQQQETHLKNDNALPAPTTVETTAEEEPYLASNVVEQEAMPSPQVDRQSSEFPENTTGEVHVNRSGEFTESDIDVSMANSSGVEGKDKKKEKKQKVKKPSKFRKIIDKYFINNYSR</sequence>
<evidence type="ECO:0000313" key="3">
    <source>
        <dbReference type="Proteomes" id="UP000195602"/>
    </source>
</evidence>
<feature type="compositionally biased region" description="Basic and acidic residues" evidence="1">
    <location>
        <begin position="242"/>
        <end position="258"/>
    </location>
</feature>
<feature type="compositionally biased region" description="Polar residues" evidence="1">
    <location>
        <begin position="59"/>
        <end position="73"/>
    </location>
</feature>
<feature type="region of interest" description="Disordered" evidence="1">
    <location>
        <begin position="810"/>
        <end position="1028"/>
    </location>
</feature>
<organism evidence="2 3">
    <name type="scientific">Clavispora lusitaniae</name>
    <name type="common">Candida lusitaniae</name>
    <dbReference type="NCBI Taxonomy" id="36911"/>
    <lineage>
        <taxon>Eukaryota</taxon>
        <taxon>Fungi</taxon>
        <taxon>Dikarya</taxon>
        <taxon>Ascomycota</taxon>
        <taxon>Saccharomycotina</taxon>
        <taxon>Pichiomycetes</taxon>
        <taxon>Metschnikowiaceae</taxon>
        <taxon>Clavispora</taxon>
    </lineage>
</organism>
<feature type="region of interest" description="Disordered" evidence="1">
    <location>
        <begin position="294"/>
        <end position="324"/>
    </location>
</feature>
<feature type="compositionally biased region" description="Low complexity" evidence="1">
    <location>
        <begin position="941"/>
        <end position="950"/>
    </location>
</feature>
<dbReference type="AlphaFoldDB" id="A0AA91Q1V0"/>
<feature type="compositionally biased region" description="Polar residues" evidence="1">
    <location>
        <begin position="903"/>
        <end position="916"/>
    </location>
</feature>
<name>A0AA91Q1V0_CLALS</name>
<accession>A0AA91Q1V0</accession>
<feature type="compositionally biased region" description="Polar residues" evidence="1">
    <location>
        <begin position="973"/>
        <end position="986"/>
    </location>
</feature>
<protein>
    <submittedName>
        <fullName evidence="2">Uncharacterized protein</fullName>
    </submittedName>
</protein>
<evidence type="ECO:0000256" key="1">
    <source>
        <dbReference type="SAM" id="MobiDB-lite"/>
    </source>
</evidence>
<feature type="compositionally biased region" description="Polar residues" evidence="1">
    <location>
        <begin position="924"/>
        <end position="933"/>
    </location>
</feature>
<evidence type="ECO:0000313" key="2">
    <source>
        <dbReference type="EMBL" id="OVF09743.1"/>
    </source>
</evidence>
<dbReference type="EMBL" id="LYUB02000004">
    <property type="protein sequence ID" value="OVF09743.1"/>
    <property type="molecule type" value="Genomic_DNA"/>
</dbReference>
<feature type="region of interest" description="Disordered" evidence="1">
    <location>
        <begin position="223"/>
        <end position="258"/>
    </location>
</feature>
<feature type="compositionally biased region" description="Basic and acidic residues" evidence="1">
    <location>
        <begin position="456"/>
        <end position="465"/>
    </location>
</feature>
<dbReference type="KEGG" id="clus:A9F13_04g02409"/>
<feature type="compositionally biased region" description="Basic and acidic residues" evidence="1">
    <location>
        <begin position="810"/>
        <end position="829"/>
    </location>
</feature>
<feature type="compositionally biased region" description="Basic and acidic residues" evidence="1">
    <location>
        <begin position="539"/>
        <end position="560"/>
    </location>
</feature>
<feature type="compositionally biased region" description="Polar residues" evidence="1">
    <location>
        <begin position="561"/>
        <end position="584"/>
    </location>
</feature>
<feature type="compositionally biased region" description="Basic and acidic residues" evidence="1">
    <location>
        <begin position="475"/>
        <end position="505"/>
    </location>
</feature>
<feature type="compositionally biased region" description="Polar residues" evidence="1">
    <location>
        <begin position="230"/>
        <end position="241"/>
    </location>
</feature>
<reference evidence="2 3" key="1">
    <citation type="submission" date="2017-04" db="EMBL/GenBank/DDBJ databases">
        <title>Draft genome of the yeast Clavispora lusitaniae type strain CBS 6936.</title>
        <authorList>
            <person name="Durrens P."/>
            <person name="Klopp C."/>
            <person name="Biteau N."/>
            <person name="Fitton-Ouhabi V."/>
            <person name="Dementhon K."/>
            <person name="Accoceberry I."/>
            <person name="Sherman D.J."/>
            <person name="Noel T."/>
        </authorList>
    </citation>
    <scope>NUCLEOTIDE SEQUENCE [LARGE SCALE GENOMIC DNA]</scope>
    <source>
        <strain evidence="2 3">CBS 6936</strain>
    </source>
</reference>
<dbReference type="Proteomes" id="UP000195602">
    <property type="component" value="Unassembled WGS sequence"/>
</dbReference>